<proteinExistence type="predicted"/>
<dbReference type="AlphaFoldDB" id="A0A2C9WJ49"/>
<feature type="region of interest" description="Disordered" evidence="2">
    <location>
        <begin position="58"/>
        <end position="78"/>
    </location>
</feature>
<protein>
    <submittedName>
        <fullName evidence="3">Uncharacterized protein</fullName>
    </submittedName>
</protein>
<organism evidence="3 4">
    <name type="scientific">Manihot esculenta</name>
    <name type="common">Cassava</name>
    <name type="synonym">Jatropha manihot</name>
    <dbReference type="NCBI Taxonomy" id="3983"/>
    <lineage>
        <taxon>Eukaryota</taxon>
        <taxon>Viridiplantae</taxon>
        <taxon>Streptophyta</taxon>
        <taxon>Embryophyta</taxon>
        <taxon>Tracheophyta</taxon>
        <taxon>Spermatophyta</taxon>
        <taxon>Magnoliopsida</taxon>
        <taxon>eudicotyledons</taxon>
        <taxon>Gunneridae</taxon>
        <taxon>Pentapetalae</taxon>
        <taxon>rosids</taxon>
        <taxon>fabids</taxon>
        <taxon>Malpighiales</taxon>
        <taxon>Euphorbiaceae</taxon>
        <taxon>Crotonoideae</taxon>
        <taxon>Manihoteae</taxon>
        <taxon>Manihot</taxon>
    </lineage>
</organism>
<evidence type="ECO:0000313" key="3">
    <source>
        <dbReference type="EMBL" id="OAY60121.1"/>
    </source>
</evidence>
<feature type="coiled-coil region" evidence="1">
    <location>
        <begin position="205"/>
        <end position="232"/>
    </location>
</feature>
<comment type="caution">
    <text evidence="3">The sequence shown here is derived from an EMBL/GenBank/DDBJ whole genome shotgun (WGS) entry which is preliminary data.</text>
</comment>
<keyword evidence="4" id="KW-1185">Reference proteome</keyword>
<evidence type="ECO:0000313" key="4">
    <source>
        <dbReference type="Proteomes" id="UP000091857"/>
    </source>
</evidence>
<dbReference type="EMBL" id="CM004387">
    <property type="protein sequence ID" value="OAY60121.1"/>
    <property type="molecule type" value="Genomic_DNA"/>
</dbReference>
<keyword evidence="1" id="KW-0175">Coiled coil</keyword>
<reference evidence="4" key="1">
    <citation type="journal article" date="2016" name="Nat. Biotechnol.">
        <title>Sequencing wild and cultivated cassava and related species reveals extensive interspecific hybridization and genetic diversity.</title>
        <authorList>
            <person name="Bredeson J.V."/>
            <person name="Lyons J.B."/>
            <person name="Prochnik S.E."/>
            <person name="Wu G.A."/>
            <person name="Ha C.M."/>
            <person name="Edsinger-Gonzales E."/>
            <person name="Grimwood J."/>
            <person name="Schmutz J."/>
            <person name="Rabbi I.Y."/>
            <person name="Egesi C."/>
            <person name="Nauluvula P."/>
            <person name="Lebot V."/>
            <person name="Ndunguru J."/>
            <person name="Mkamilo G."/>
            <person name="Bart R.S."/>
            <person name="Setter T.L."/>
            <person name="Gleadow R.M."/>
            <person name="Kulakow P."/>
            <person name="Ferguson M.E."/>
            <person name="Rounsley S."/>
            <person name="Rokhsar D.S."/>
        </authorList>
    </citation>
    <scope>NUCLEOTIDE SEQUENCE [LARGE SCALE GENOMIC DNA]</scope>
    <source>
        <strain evidence="4">cv. AM560-2</strain>
    </source>
</reference>
<dbReference type="Gramene" id="Manes.01G087600.1.v8.1">
    <property type="protein sequence ID" value="Manes.01G087600.1.v8.1.CDS.1"/>
    <property type="gene ID" value="Manes.01G087600.v8.1"/>
</dbReference>
<sequence length="489" mass="54427">MEANDPFASMAALCHISSSQEEHLSRCRFAGEPEDESFFSDEFGDIPVASTGIMIVSPPESLEENRNEDNVSRDNDVFITPPEESTLAASQEEQQQTVAINNRDNRVVEGVANNEETATVDGNYADDLRAVDLGRDTDLGFSTEMEMTERITIDSGSLSSPGADRDHENEVTRCESMNTGIMKRELASNDGLFESLMITRKSGDKSETEKTLARVEKSIDKLESSLKKSKILDENLVLDTSKNTLGTETENLGETVDISDLEGFSPSSCLKSLQKNQIEHEDDDGDREFHGDSSAKRKLNFYTEALESNCEENNAVLDISEGSARGNKEIEDDANRLCNISERYSDGNFPQKQKEGEAKSIDDIDKFRYVDPMGVNRCLDANVPEKQSDDKAKNIDDIDKFRYAGPLGANSMAKQRDVKAHRELPMSLCRNNSSVRGEPVPDDVMRSRNFKEVTIWDVLNILPEDVNYDPNLANVSVLEAAKRRGITFP</sequence>
<dbReference type="OMA" id="ITKLCQV"/>
<evidence type="ECO:0000256" key="2">
    <source>
        <dbReference type="SAM" id="MobiDB-lite"/>
    </source>
</evidence>
<name>A0A2C9WJ49_MANES</name>
<feature type="region of interest" description="Disordered" evidence="2">
    <location>
        <begin position="274"/>
        <end position="293"/>
    </location>
</feature>
<feature type="compositionally biased region" description="Basic and acidic residues" evidence="2">
    <location>
        <begin position="63"/>
        <end position="76"/>
    </location>
</feature>
<dbReference type="PANTHER" id="PTHR38221">
    <property type="entry name" value="BNAA04G14260D PROTEIN"/>
    <property type="match status" value="1"/>
</dbReference>
<dbReference type="PANTHER" id="PTHR38221:SF1">
    <property type="entry name" value="OVULE PROTEIN"/>
    <property type="match status" value="1"/>
</dbReference>
<dbReference type="Proteomes" id="UP000091857">
    <property type="component" value="Chromosome 1"/>
</dbReference>
<gene>
    <name evidence="3" type="ORF">MANES_01G087600v8</name>
</gene>
<accession>A0A2C9WJ49</accession>
<evidence type="ECO:0000256" key="1">
    <source>
        <dbReference type="SAM" id="Coils"/>
    </source>
</evidence>